<dbReference type="InterPro" id="IPR003789">
    <property type="entry name" value="Asn/Gln_tRNA_amidoTrase-B-like"/>
</dbReference>
<dbReference type="InterPro" id="IPR019004">
    <property type="entry name" value="YqeY/Aim41"/>
</dbReference>
<dbReference type="EMBL" id="ADNX01000031">
    <property type="protein sequence ID" value="EFH07724.1"/>
    <property type="molecule type" value="Genomic_DNA"/>
</dbReference>
<feature type="region of interest" description="Disordered" evidence="1">
    <location>
        <begin position="1"/>
        <end position="20"/>
    </location>
</feature>
<dbReference type="Gene3D" id="1.10.1510.10">
    <property type="entry name" value="Uncharacterised protein YqeY/AIM41 PF09424, N-terminal domain"/>
    <property type="match status" value="1"/>
</dbReference>
<reference evidence="2 3" key="1">
    <citation type="submission" date="2010-05" db="EMBL/GenBank/DDBJ databases">
        <authorList>
            <person name="Qin X."/>
            <person name="Bachman B."/>
            <person name="Battles P."/>
            <person name="Bell A."/>
            <person name="Bess C."/>
            <person name="Bickham C."/>
            <person name="Chaboub L."/>
            <person name="Chen D."/>
            <person name="Coyle M."/>
            <person name="Deiros D.R."/>
            <person name="Dinh H."/>
            <person name="Forbes L."/>
            <person name="Fowler G."/>
            <person name="Francisco L."/>
            <person name="Fu Q."/>
            <person name="Gubbala S."/>
            <person name="Hale W."/>
            <person name="Han Y."/>
            <person name="Hemphill L."/>
            <person name="Highlander S.K."/>
            <person name="Hirani K."/>
            <person name="Hogues M."/>
            <person name="Jackson L."/>
            <person name="Jakkamsetti A."/>
            <person name="Javaid M."/>
            <person name="Jiang H."/>
            <person name="Korchina V."/>
            <person name="Kovar C."/>
            <person name="Lara F."/>
            <person name="Lee S."/>
            <person name="Mata R."/>
            <person name="Mathew T."/>
            <person name="Moen C."/>
            <person name="Morales K."/>
            <person name="Munidasa M."/>
            <person name="Nazareth L."/>
            <person name="Ngo R."/>
            <person name="Nguyen L."/>
            <person name="Okwuonu G."/>
            <person name="Ongeri F."/>
            <person name="Patil S."/>
            <person name="Petrosino J."/>
            <person name="Pham C."/>
            <person name="Pham P."/>
            <person name="Pu L.-L."/>
            <person name="Puazo M."/>
            <person name="Raj R."/>
            <person name="Reid J."/>
            <person name="Rouhana J."/>
            <person name="Saada N."/>
            <person name="Shang Y."/>
            <person name="Simmons D."/>
            <person name="Thornton R."/>
            <person name="Warren J."/>
            <person name="Weissenberger G."/>
            <person name="Zhang J."/>
            <person name="Zhang L."/>
            <person name="Zhou C."/>
            <person name="Zhu D."/>
            <person name="Muzny D."/>
            <person name="Worley K."/>
            <person name="Gibbs R."/>
        </authorList>
    </citation>
    <scope>NUCLEOTIDE SEQUENCE [LARGE SCALE GENOMIC DNA]</scope>
    <source>
        <strain evidence="2 3">NAP08</strain>
    </source>
</reference>
<dbReference type="InterPro" id="IPR042184">
    <property type="entry name" value="YqeY/Aim41_N"/>
</dbReference>
<dbReference type="SUPFAM" id="SSF89095">
    <property type="entry name" value="GatB/YqeY motif"/>
    <property type="match status" value="1"/>
</dbReference>
<dbReference type="AlphaFoldDB" id="D5Q2K1"/>
<gene>
    <name evidence="2" type="ORF">HMPREF0220_1133</name>
</gene>
<evidence type="ECO:0000313" key="2">
    <source>
        <dbReference type="EMBL" id="EFH07724.1"/>
    </source>
</evidence>
<organism evidence="2 3">
    <name type="scientific">Clostridioides difficile NAP08</name>
    <dbReference type="NCBI Taxonomy" id="525259"/>
    <lineage>
        <taxon>Bacteria</taxon>
        <taxon>Bacillati</taxon>
        <taxon>Bacillota</taxon>
        <taxon>Clostridia</taxon>
        <taxon>Peptostreptococcales</taxon>
        <taxon>Peptostreptococcaceae</taxon>
        <taxon>Clostridioides</taxon>
    </lineage>
</organism>
<dbReference type="HOGENOM" id="CLU_079430_2_1_9"/>
<evidence type="ECO:0000313" key="3">
    <source>
        <dbReference type="Proteomes" id="UP000003227"/>
    </source>
</evidence>
<protein>
    <submittedName>
        <fullName evidence="2">YqeY-like protein</fullName>
    </submittedName>
</protein>
<proteinExistence type="predicted"/>
<dbReference type="GO" id="GO:0016884">
    <property type="term" value="F:carbon-nitrogen ligase activity, with glutamine as amido-N-donor"/>
    <property type="evidence" value="ECO:0007669"/>
    <property type="project" value="InterPro"/>
</dbReference>
<sequence>MKGMSLKQKLQEDLKSSMKNKDTVRKSVVTLIRASIKQYEVDNRVELDEDGIIDVIAKQLKQRRDALVEFEKAGREDLIKETEGEIEVLKEYLPQQLSEEELEEIVKSTISEVGATSMKDMGKIMSVIQPKVKGRADGKLINKLVKQNLQ</sequence>
<dbReference type="InterPro" id="IPR023168">
    <property type="entry name" value="GatB_Yqey_C_2"/>
</dbReference>
<dbReference type="PANTHER" id="PTHR28055:SF1">
    <property type="entry name" value="ALTERED INHERITANCE OF MITOCHONDRIA PROTEIN 41, MITOCHONDRIAL"/>
    <property type="match status" value="1"/>
</dbReference>
<dbReference type="Pfam" id="PF09424">
    <property type="entry name" value="YqeY"/>
    <property type="match status" value="1"/>
</dbReference>
<dbReference type="PANTHER" id="PTHR28055">
    <property type="entry name" value="ALTERED INHERITANCE OF MITOCHONDRIA PROTEIN 41, MITOCHONDRIAL"/>
    <property type="match status" value="1"/>
</dbReference>
<feature type="compositionally biased region" description="Basic and acidic residues" evidence="1">
    <location>
        <begin position="9"/>
        <end position="20"/>
    </location>
</feature>
<dbReference type="Proteomes" id="UP000003227">
    <property type="component" value="Unassembled WGS sequence"/>
</dbReference>
<dbReference type="Gene3D" id="1.10.10.410">
    <property type="match status" value="1"/>
</dbReference>
<evidence type="ECO:0000256" key="1">
    <source>
        <dbReference type="SAM" id="MobiDB-lite"/>
    </source>
</evidence>
<name>D5Q2K1_CLODI</name>
<comment type="caution">
    <text evidence="2">The sequence shown here is derived from an EMBL/GenBank/DDBJ whole genome shotgun (WGS) entry which is preliminary data.</text>
</comment>
<accession>D5Q2K1</accession>